<keyword evidence="1" id="KW-0269">Exonuclease</keyword>
<dbReference type="Proteomes" id="UP000247480">
    <property type="component" value="Unassembled WGS sequence"/>
</dbReference>
<proteinExistence type="predicted"/>
<dbReference type="GO" id="GO:0004527">
    <property type="term" value="F:exonuclease activity"/>
    <property type="evidence" value="ECO:0007669"/>
    <property type="project" value="UniProtKB-KW"/>
</dbReference>
<accession>A0A2V0QKX6</accession>
<evidence type="ECO:0000313" key="2">
    <source>
        <dbReference type="Proteomes" id="UP000247480"/>
    </source>
</evidence>
<organism evidence="1 2">
    <name type="scientific">Pseudomonas syringae pv. actinidiae</name>
    <dbReference type="NCBI Taxonomy" id="103796"/>
    <lineage>
        <taxon>Bacteria</taxon>
        <taxon>Pseudomonadati</taxon>
        <taxon>Pseudomonadota</taxon>
        <taxon>Gammaproteobacteria</taxon>
        <taxon>Pseudomonadales</taxon>
        <taxon>Pseudomonadaceae</taxon>
        <taxon>Pseudomonas</taxon>
        <taxon>Pseudomonas syringae</taxon>
    </lineage>
</organism>
<dbReference type="AlphaFoldDB" id="A0A2V0QKX6"/>
<gene>
    <name evidence="1" type="ORF">KPSA1_03296</name>
</gene>
<sequence>MCTRTAFRQAANQPSGIGLPVWRAETGKRRHKVDAAIVSQLRGLLAQGLYGFAGHQPRSPLHRCAGVHNVAFHCISRRDAIVPSQCRRQAVAGGDGPGHRRH</sequence>
<protein>
    <submittedName>
        <fullName evidence="1">Exonuclease VII</fullName>
    </submittedName>
</protein>
<keyword evidence="1" id="KW-0378">Hydrolase</keyword>
<dbReference type="EMBL" id="BGJZ01000137">
    <property type="protein sequence ID" value="GBH09892.1"/>
    <property type="molecule type" value="Genomic_DNA"/>
</dbReference>
<comment type="caution">
    <text evidence="1">The sequence shown here is derived from an EMBL/GenBank/DDBJ whole genome shotgun (WGS) entry which is preliminary data.</text>
</comment>
<name>A0A2V0QKX6_PSESF</name>
<keyword evidence="1" id="KW-0540">Nuclease</keyword>
<evidence type="ECO:0000313" key="1">
    <source>
        <dbReference type="EMBL" id="GBH09892.1"/>
    </source>
</evidence>
<reference evidence="1 2" key="1">
    <citation type="submission" date="2018-04" db="EMBL/GenBank/DDBJ databases">
        <title>Draft genome sequence of Pseudomonas syringae pv. actinidiae biovar 1 strains isolated from kiwifruit in Kagawa prefecture.</title>
        <authorList>
            <person name="Tabuchi M."/>
            <person name="Saito M."/>
            <person name="Fujiwara S."/>
            <person name="Sasa N."/>
            <person name="Akimitsu K."/>
            <person name="Gomi K."/>
            <person name="Konishi-Sugita S."/>
            <person name="Hamano K."/>
            <person name="Kataoka I."/>
        </authorList>
    </citation>
    <scope>NUCLEOTIDE SEQUENCE [LARGE SCALE GENOMIC DNA]</scope>
    <source>
        <strain evidence="1 2">MAFF212206</strain>
    </source>
</reference>